<evidence type="ECO:0000256" key="1">
    <source>
        <dbReference type="SAM" id="MobiDB-lite"/>
    </source>
</evidence>
<feature type="compositionally biased region" description="Basic and acidic residues" evidence="1">
    <location>
        <begin position="143"/>
        <end position="154"/>
    </location>
</feature>
<reference evidence="2 3" key="1">
    <citation type="journal article" date="2016" name="G3 (Bethesda)">
        <title>First Draft Assembly and Annotation of the Genome of a California Endemic Oak Quercus lobata Nee (Fagaceae).</title>
        <authorList>
            <person name="Sork V.L."/>
            <person name="Fitz-Gibbon S.T."/>
            <person name="Puiu D."/>
            <person name="Crepeau M."/>
            <person name="Gugger P.F."/>
            <person name="Sherman R."/>
            <person name="Stevens K."/>
            <person name="Langley C.H."/>
            <person name="Pellegrini M."/>
            <person name="Salzberg S.L."/>
        </authorList>
    </citation>
    <scope>NUCLEOTIDE SEQUENCE [LARGE SCALE GENOMIC DNA]</scope>
    <source>
        <strain evidence="2 3">cv. SW786</strain>
    </source>
</reference>
<dbReference type="EnsemblPlants" id="QL09p033278:mrna">
    <property type="protein sequence ID" value="QL09p033278:mrna"/>
    <property type="gene ID" value="QL09p033278"/>
</dbReference>
<dbReference type="EMBL" id="LRBV02000009">
    <property type="status" value="NOT_ANNOTATED_CDS"/>
    <property type="molecule type" value="Genomic_DNA"/>
</dbReference>
<name>A0A7N2MKG9_QUELO</name>
<protein>
    <submittedName>
        <fullName evidence="2">Uncharacterized protein</fullName>
    </submittedName>
</protein>
<sequence length="188" mass="21252">MREKEREGPKREVDVLNSSALLHQSRVYSTALLRCFRSVVDASDLVGYGVGVEDVDVDVGDFNGDNDVDLEDGDKALADDEFEECGILVDEGNDAGGHDGNGDVGDVTYDWYNTNYDDLARHGKWREERRDREIETPLQQYPRHADADARRRESTQTQYGSTHDDAAIITRDGESLSCRRRRRLLEPS</sequence>
<feature type="region of interest" description="Disordered" evidence="1">
    <location>
        <begin position="131"/>
        <end position="172"/>
    </location>
</feature>
<dbReference type="Gramene" id="QL09p033278:mrna">
    <property type="protein sequence ID" value="QL09p033278:mrna"/>
    <property type="gene ID" value="QL09p033278"/>
</dbReference>
<proteinExistence type="predicted"/>
<dbReference type="InParanoid" id="A0A7N2MKG9"/>
<organism evidence="2 3">
    <name type="scientific">Quercus lobata</name>
    <name type="common">Valley oak</name>
    <dbReference type="NCBI Taxonomy" id="97700"/>
    <lineage>
        <taxon>Eukaryota</taxon>
        <taxon>Viridiplantae</taxon>
        <taxon>Streptophyta</taxon>
        <taxon>Embryophyta</taxon>
        <taxon>Tracheophyta</taxon>
        <taxon>Spermatophyta</taxon>
        <taxon>Magnoliopsida</taxon>
        <taxon>eudicotyledons</taxon>
        <taxon>Gunneridae</taxon>
        <taxon>Pentapetalae</taxon>
        <taxon>rosids</taxon>
        <taxon>fabids</taxon>
        <taxon>Fagales</taxon>
        <taxon>Fagaceae</taxon>
        <taxon>Quercus</taxon>
    </lineage>
</organism>
<keyword evidence="3" id="KW-1185">Reference proteome</keyword>
<evidence type="ECO:0000313" key="3">
    <source>
        <dbReference type="Proteomes" id="UP000594261"/>
    </source>
</evidence>
<accession>A0A7N2MKG9</accession>
<evidence type="ECO:0000313" key="2">
    <source>
        <dbReference type="EnsemblPlants" id="QL09p033278:mrna"/>
    </source>
</evidence>
<reference evidence="2" key="2">
    <citation type="submission" date="2021-01" db="UniProtKB">
        <authorList>
            <consortium name="EnsemblPlants"/>
        </authorList>
    </citation>
    <scope>IDENTIFICATION</scope>
</reference>
<dbReference type="AlphaFoldDB" id="A0A7N2MKG9"/>
<dbReference type="Proteomes" id="UP000594261">
    <property type="component" value="Chromosome 9"/>
</dbReference>
<feature type="compositionally biased region" description="Basic and acidic residues" evidence="1">
    <location>
        <begin position="162"/>
        <end position="172"/>
    </location>
</feature>